<accession>A0A1H8YNG4</accession>
<dbReference type="AlphaFoldDB" id="A0A1H8YNG4"/>
<dbReference type="OrthoDB" id="3625534at2"/>
<keyword evidence="1" id="KW-0812">Transmembrane</keyword>
<evidence type="ECO:0000256" key="1">
    <source>
        <dbReference type="SAM" id="Phobius"/>
    </source>
</evidence>
<feature type="domain" description="VanZ-like" evidence="2">
    <location>
        <begin position="91"/>
        <end position="161"/>
    </location>
</feature>
<feature type="transmembrane region" description="Helical" evidence="1">
    <location>
        <begin position="84"/>
        <end position="104"/>
    </location>
</feature>
<evidence type="ECO:0000313" key="3">
    <source>
        <dbReference type="EMBL" id="SEP53541.1"/>
    </source>
</evidence>
<sequence length="181" mass="18857">MPVFDTNVPVSGWTLIALAAGTAISAVLARSLARRTGWPPRGVLITLLLLSATLALTLKPGNERHANGLHACIPEDPPGLVDNLLFTGGGVAGNVLNFALLLPLTAAAALTCRRTGPAIALALATPTLIELTQSQIPGRYCSLSDWLTNAAGGLAGTLAGYLILRRSNVKHQTGARRTPRR</sequence>
<keyword evidence="1" id="KW-1133">Transmembrane helix</keyword>
<feature type="transmembrane region" description="Helical" evidence="1">
    <location>
        <begin position="41"/>
        <end position="58"/>
    </location>
</feature>
<dbReference type="EMBL" id="FOEF01000028">
    <property type="protein sequence ID" value="SEP53541.1"/>
    <property type="molecule type" value="Genomic_DNA"/>
</dbReference>
<dbReference type="InterPro" id="IPR006976">
    <property type="entry name" value="VanZ-like"/>
</dbReference>
<feature type="transmembrane region" description="Helical" evidence="1">
    <location>
        <begin position="12"/>
        <end position="29"/>
    </location>
</feature>
<dbReference type="Proteomes" id="UP000198582">
    <property type="component" value="Unassembled WGS sequence"/>
</dbReference>
<reference evidence="3 4" key="1">
    <citation type="submission" date="2016-10" db="EMBL/GenBank/DDBJ databases">
        <authorList>
            <person name="de Groot N.N."/>
        </authorList>
    </citation>
    <scope>NUCLEOTIDE SEQUENCE [LARGE SCALE GENOMIC DNA]</scope>
    <source>
        <strain evidence="3 4">DSM 44993</strain>
    </source>
</reference>
<feature type="transmembrane region" description="Helical" evidence="1">
    <location>
        <begin position="116"/>
        <end position="134"/>
    </location>
</feature>
<feature type="transmembrane region" description="Helical" evidence="1">
    <location>
        <begin position="146"/>
        <end position="164"/>
    </location>
</feature>
<proteinExistence type="predicted"/>
<dbReference type="RefSeq" id="WP_091628286.1">
    <property type="nucleotide sequence ID" value="NZ_FOEF01000028.1"/>
</dbReference>
<dbReference type="Pfam" id="PF04892">
    <property type="entry name" value="VanZ"/>
    <property type="match status" value="1"/>
</dbReference>
<evidence type="ECO:0000313" key="4">
    <source>
        <dbReference type="Proteomes" id="UP000198582"/>
    </source>
</evidence>
<gene>
    <name evidence="3" type="ORF">SAMN04489732_12828</name>
</gene>
<evidence type="ECO:0000259" key="2">
    <source>
        <dbReference type="Pfam" id="PF04892"/>
    </source>
</evidence>
<name>A0A1H8YNG4_9PSEU</name>
<keyword evidence="1" id="KW-0472">Membrane</keyword>
<organism evidence="3 4">
    <name type="scientific">Amycolatopsis saalfeldensis</name>
    <dbReference type="NCBI Taxonomy" id="394193"/>
    <lineage>
        <taxon>Bacteria</taxon>
        <taxon>Bacillati</taxon>
        <taxon>Actinomycetota</taxon>
        <taxon>Actinomycetes</taxon>
        <taxon>Pseudonocardiales</taxon>
        <taxon>Pseudonocardiaceae</taxon>
        <taxon>Amycolatopsis</taxon>
    </lineage>
</organism>
<keyword evidence="4" id="KW-1185">Reference proteome</keyword>
<protein>
    <submittedName>
        <fullName evidence="3">VanZ like family protein</fullName>
    </submittedName>
</protein>